<dbReference type="AlphaFoldDB" id="A0A8X7C135"/>
<dbReference type="Proteomes" id="UP000886998">
    <property type="component" value="Unassembled WGS sequence"/>
</dbReference>
<evidence type="ECO:0000256" key="1">
    <source>
        <dbReference type="SAM" id="MobiDB-lite"/>
    </source>
</evidence>
<reference evidence="2" key="1">
    <citation type="submission" date="2020-08" db="EMBL/GenBank/DDBJ databases">
        <title>Multicomponent nature underlies the extraordinary mechanical properties of spider dragline silk.</title>
        <authorList>
            <person name="Kono N."/>
            <person name="Nakamura H."/>
            <person name="Mori M."/>
            <person name="Yoshida Y."/>
            <person name="Ohtoshi R."/>
            <person name="Malay A.D."/>
            <person name="Moran D.A.P."/>
            <person name="Tomita M."/>
            <person name="Numata K."/>
            <person name="Arakawa K."/>
        </authorList>
    </citation>
    <scope>NUCLEOTIDE SEQUENCE</scope>
</reference>
<feature type="region of interest" description="Disordered" evidence="1">
    <location>
        <begin position="1"/>
        <end position="29"/>
    </location>
</feature>
<sequence>MIPPSPGSQSLFSVQMPHQHSKLPINTHSLEDPLLRRDGEEVKEQAQKREKNIEYLSFRYRSQGRVKKGAGILRDFLISRIKKPLLFLIHNPPFQNPGRGLWPKVSSRLSICPCASSV</sequence>
<accession>A0A8X7C135</accession>
<dbReference type="EMBL" id="BMAV01007416">
    <property type="protein sequence ID" value="GFY50328.1"/>
    <property type="molecule type" value="Genomic_DNA"/>
</dbReference>
<evidence type="ECO:0000313" key="3">
    <source>
        <dbReference type="Proteomes" id="UP000886998"/>
    </source>
</evidence>
<keyword evidence="3" id="KW-1185">Reference proteome</keyword>
<comment type="caution">
    <text evidence="2">The sequence shown here is derived from an EMBL/GenBank/DDBJ whole genome shotgun (WGS) entry which is preliminary data.</text>
</comment>
<organism evidence="2 3">
    <name type="scientific">Trichonephila inaurata madagascariensis</name>
    <dbReference type="NCBI Taxonomy" id="2747483"/>
    <lineage>
        <taxon>Eukaryota</taxon>
        <taxon>Metazoa</taxon>
        <taxon>Ecdysozoa</taxon>
        <taxon>Arthropoda</taxon>
        <taxon>Chelicerata</taxon>
        <taxon>Arachnida</taxon>
        <taxon>Araneae</taxon>
        <taxon>Araneomorphae</taxon>
        <taxon>Entelegynae</taxon>
        <taxon>Araneoidea</taxon>
        <taxon>Nephilidae</taxon>
        <taxon>Trichonephila</taxon>
        <taxon>Trichonephila inaurata</taxon>
    </lineage>
</organism>
<proteinExistence type="predicted"/>
<name>A0A8X7C135_9ARAC</name>
<evidence type="ECO:0000313" key="2">
    <source>
        <dbReference type="EMBL" id="GFY50328.1"/>
    </source>
</evidence>
<gene>
    <name evidence="2" type="ORF">TNIN_453591</name>
</gene>
<feature type="compositionally biased region" description="Polar residues" evidence="1">
    <location>
        <begin position="7"/>
        <end position="28"/>
    </location>
</feature>
<protein>
    <submittedName>
        <fullName evidence="2">Uncharacterized protein</fullName>
    </submittedName>
</protein>